<dbReference type="Proteomes" id="UP001595974">
    <property type="component" value="Unassembled WGS sequence"/>
</dbReference>
<reference evidence="3" key="1">
    <citation type="journal article" date="2019" name="Int. J. Syst. Evol. Microbiol.">
        <title>The Global Catalogue of Microorganisms (GCM) 10K type strain sequencing project: providing services to taxonomists for standard genome sequencing and annotation.</title>
        <authorList>
            <consortium name="The Broad Institute Genomics Platform"/>
            <consortium name="The Broad Institute Genome Sequencing Center for Infectious Disease"/>
            <person name="Wu L."/>
            <person name="Ma J."/>
        </authorList>
    </citation>
    <scope>NUCLEOTIDE SEQUENCE [LARGE SCALE GENOMIC DNA]</scope>
    <source>
        <strain evidence="3">SHR3</strain>
    </source>
</reference>
<feature type="transmembrane region" description="Helical" evidence="1">
    <location>
        <begin position="12"/>
        <end position="37"/>
    </location>
</feature>
<evidence type="ECO:0000256" key="1">
    <source>
        <dbReference type="SAM" id="Phobius"/>
    </source>
</evidence>
<organism evidence="2 3">
    <name type="scientific">Thauera sinica</name>
    <dbReference type="NCBI Taxonomy" id="2665146"/>
    <lineage>
        <taxon>Bacteria</taxon>
        <taxon>Pseudomonadati</taxon>
        <taxon>Pseudomonadota</taxon>
        <taxon>Betaproteobacteria</taxon>
        <taxon>Rhodocyclales</taxon>
        <taxon>Zoogloeaceae</taxon>
        <taxon>Thauera</taxon>
    </lineage>
</organism>
<evidence type="ECO:0008006" key="4">
    <source>
        <dbReference type="Google" id="ProtNLM"/>
    </source>
</evidence>
<comment type="caution">
    <text evidence="2">The sequence shown here is derived from an EMBL/GenBank/DDBJ whole genome shotgun (WGS) entry which is preliminary data.</text>
</comment>
<sequence length="95" mass="11276">MIILSGDREEWRVARVSLAINASPFIGVWVVMALVLYVPGLAWIWWVPAGLIMLPLLFLNLVWYIYICCKRYRFVVHLFFWFPSALVCFWYNLFA</sequence>
<accession>A0ABW1AP63</accession>
<dbReference type="RefSeq" id="WP_157748448.1">
    <property type="nucleotide sequence ID" value="NZ_JBHSOG010000023.1"/>
</dbReference>
<gene>
    <name evidence="2" type="ORF">ACFPTN_06695</name>
</gene>
<keyword evidence="3" id="KW-1185">Reference proteome</keyword>
<keyword evidence="1" id="KW-0812">Transmembrane</keyword>
<evidence type="ECO:0000313" key="2">
    <source>
        <dbReference type="EMBL" id="MFC5769057.1"/>
    </source>
</evidence>
<feature type="transmembrane region" description="Helical" evidence="1">
    <location>
        <begin position="74"/>
        <end position="93"/>
    </location>
</feature>
<keyword evidence="1" id="KW-1133">Transmembrane helix</keyword>
<feature type="transmembrane region" description="Helical" evidence="1">
    <location>
        <begin position="43"/>
        <end position="67"/>
    </location>
</feature>
<keyword evidence="1" id="KW-0472">Membrane</keyword>
<dbReference type="EMBL" id="JBHSOG010000023">
    <property type="protein sequence ID" value="MFC5769057.1"/>
    <property type="molecule type" value="Genomic_DNA"/>
</dbReference>
<evidence type="ECO:0000313" key="3">
    <source>
        <dbReference type="Proteomes" id="UP001595974"/>
    </source>
</evidence>
<protein>
    <recommendedName>
        <fullName evidence="4">Transmembrane protein</fullName>
    </recommendedName>
</protein>
<name>A0ABW1AP63_9RHOO</name>
<proteinExistence type="predicted"/>